<dbReference type="PANTHER" id="PTHR43078:SF6">
    <property type="entry name" value="UDP-GLUCURONIC ACID DECARBOXYLASE 1"/>
    <property type="match status" value="1"/>
</dbReference>
<evidence type="ECO:0000256" key="3">
    <source>
        <dbReference type="ARBA" id="ARBA00023027"/>
    </source>
</evidence>
<feature type="domain" description="NAD-dependent epimerase/dehydratase" evidence="6">
    <location>
        <begin position="29"/>
        <end position="273"/>
    </location>
</feature>
<accession>A0ABY4LSK6</accession>
<name>A0ABY4LSK6_9FLAO</name>
<keyword evidence="2" id="KW-0210">Decarboxylase</keyword>
<proteinExistence type="predicted"/>
<keyword evidence="3" id="KW-0520">NAD</keyword>
<dbReference type="SUPFAM" id="SSF51735">
    <property type="entry name" value="NAD(P)-binding Rossmann-fold domains"/>
    <property type="match status" value="1"/>
</dbReference>
<protein>
    <submittedName>
        <fullName evidence="7">NAD-dependent epimerase/dehydratase family protein</fullName>
    </submittedName>
</protein>
<keyword evidence="4" id="KW-0456">Lyase</keyword>
<dbReference type="EMBL" id="CP096829">
    <property type="protein sequence ID" value="UPZ16074.1"/>
    <property type="molecule type" value="Genomic_DNA"/>
</dbReference>
<keyword evidence="5" id="KW-0472">Membrane</keyword>
<dbReference type="RefSeq" id="WP_248728249.1">
    <property type="nucleotide sequence ID" value="NZ_CP096829.1"/>
</dbReference>
<keyword evidence="5" id="KW-0812">Transmembrane</keyword>
<dbReference type="InterPro" id="IPR001509">
    <property type="entry name" value="Epimerase_deHydtase"/>
</dbReference>
<evidence type="ECO:0000313" key="8">
    <source>
        <dbReference type="Proteomes" id="UP000829998"/>
    </source>
</evidence>
<evidence type="ECO:0000256" key="1">
    <source>
        <dbReference type="ARBA" id="ARBA00001911"/>
    </source>
</evidence>
<keyword evidence="8" id="KW-1185">Reference proteome</keyword>
<dbReference type="Proteomes" id="UP000829998">
    <property type="component" value="Chromosome"/>
</dbReference>
<dbReference type="InterPro" id="IPR036291">
    <property type="entry name" value="NAD(P)-bd_dom_sf"/>
</dbReference>
<evidence type="ECO:0000256" key="5">
    <source>
        <dbReference type="SAM" id="Phobius"/>
    </source>
</evidence>
<dbReference type="PANTHER" id="PTHR43078">
    <property type="entry name" value="UDP-GLUCURONIC ACID DECARBOXYLASE-RELATED"/>
    <property type="match status" value="1"/>
</dbReference>
<organism evidence="7 8">
    <name type="scientific">Flavobacterium humidisoli</name>
    <dbReference type="NCBI Taxonomy" id="2937442"/>
    <lineage>
        <taxon>Bacteria</taxon>
        <taxon>Pseudomonadati</taxon>
        <taxon>Bacteroidota</taxon>
        <taxon>Flavobacteriia</taxon>
        <taxon>Flavobacteriales</taxon>
        <taxon>Flavobacteriaceae</taxon>
        <taxon>Flavobacterium</taxon>
    </lineage>
</organism>
<dbReference type="InterPro" id="IPR044516">
    <property type="entry name" value="UXS-like"/>
</dbReference>
<sequence>MLNFFEDDLNLIYDNTKGILFDENDKTFFLTGGTGFFGIWIIMSFLFVNRKLKLNSKMIVLTRDKKKFLLKHGWIEDYREISFLEGDISSFEFIENNIDYIIHAATEASIKLNDEKPLVMFETIVLGTQRILEFARIKKVKSFLLTSSGAVYGKQPSDIEKISEDYIGAPVTSDAKSMYGEGKRMAELLCATYHKLFNLPVKVARCYAFIGPFLELNSHFAAGNFIKNLLNNEDIIIEGDGTPYRSYMYSADLTIWLWTILIKGKNNSPYNVGSSNAISIEELADLISKKDDSSQTKVIIKTKKSNIPALRYVPDVDKAMNELNLRIYTDLEACLEKTISFNKNILNISK</sequence>
<evidence type="ECO:0000313" key="7">
    <source>
        <dbReference type="EMBL" id="UPZ16074.1"/>
    </source>
</evidence>
<evidence type="ECO:0000259" key="6">
    <source>
        <dbReference type="Pfam" id="PF01370"/>
    </source>
</evidence>
<keyword evidence="5" id="KW-1133">Transmembrane helix</keyword>
<reference evidence="7 8" key="1">
    <citation type="submission" date="2022-04" db="EMBL/GenBank/DDBJ databases">
        <authorList>
            <person name="Ra J.-S."/>
            <person name="Kim S.-B."/>
        </authorList>
    </citation>
    <scope>NUCLEOTIDE SEQUENCE [LARGE SCALE GENOMIC DNA]</scope>
    <source>
        <strain evidence="7 8">MMS21-Er5</strain>
    </source>
</reference>
<evidence type="ECO:0000256" key="4">
    <source>
        <dbReference type="ARBA" id="ARBA00023239"/>
    </source>
</evidence>
<dbReference type="Gene3D" id="3.40.50.720">
    <property type="entry name" value="NAD(P)-binding Rossmann-like Domain"/>
    <property type="match status" value="1"/>
</dbReference>
<comment type="cofactor">
    <cofactor evidence="1">
        <name>NAD(+)</name>
        <dbReference type="ChEBI" id="CHEBI:57540"/>
    </cofactor>
</comment>
<gene>
    <name evidence="7" type="ORF">M0M44_01715</name>
</gene>
<feature type="transmembrane region" description="Helical" evidence="5">
    <location>
        <begin position="28"/>
        <end position="48"/>
    </location>
</feature>
<evidence type="ECO:0000256" key="2">
    <source>
        <dbReference type="ARBA" id="ARBA00022793"/>
    </source>
</evidence>
<dbReference type="Pfam" id="PF01370">
    <property type="entry name" value="Epimerase"/>
    <property type="match status" value="1"/>
</dbReference>